<evidence type="ECO:0000313" key="1">
    <source>
        <dbReference type="EMBL" id="MPC35511.1"/>
    </source>
</evidence>
<organism evidence="1 2">
    <name type="scientific">Portunus trituberculatus</name>
    <name type="common">Swimming crab</name>
    <name type="synonym">Neptunus trituberculatus</name>
    <dbReference type="NCBI Taxonomy" id="210409"/>
    <lineage>
        <taxon>Eukaryota</taxon>
        <taxon>Metazoa</taxon>
        <taxon>Ecdysozoa</taxon>
        <taxon>Arthropoda</taxon>
        <taxon>Crustacea</taxon>
        <taxon>Multicrustacea</taxon>
        <taxon>Malacostraca</taxon>
        <taxon>Eumalacostraca</taxon>
        <taxon>Eucarida</taxon>
        <taxon>Decapoda</taxon>
        <taxon>Pleocyemata</taxon>
        <taxon>Brachyura</taxon>
        <taxon>Eubrachyura</taxon>
        <taxon>Portunoidea</taxon>
        <taxon>Portunidae</taxon>
        <taxon>Portuninae</taxon>
        <taxon>Portunus</taxon>
    </lineage>
</organism>
<keyword evidence="2" id="KW-1185">Reference proteome</keyword>
<sequence length="66" mass="7373">MLGCFSSPCPSHYHPLTLHLAPPQPSLVPREQRAAGRGEAATTMKLSNTALVRYRQEERIRICKKA</sequence>
<reference evidence="1 2" key="1">
    <citation type="submission" date="2019-05" db="EMBL/GenBank/DDBJ databases">
        <title>Another draft genome of Portunus trituberculatus and its Hox gene families provides insights of decapod evolution.</title>
        <authorList>
            <person name="Jeong J.-H."/>
            <person name="Song I."/>
            <person name="Kim S."/>
            <person name="Choi T."/>
            <person name="Kim D."/>
            <person name="Ryu S."/>
            <person name="Kim W."/>
        </authorList>
    </citation>
    <scope>NUCLEOTIDE SEQUENCE [LARGE SCALE GENOMIC DNA]</scope>
    <source>
        <tissue evidence="1">Muscle</tissue>
    </source>
</reference>
<proteinExistence type="predicted"/>
<protein>
    <submittedName>
        <fullName evidence="1">Uncharacterized protein</fullName>
    </submittedName>
</protein>
<dbReference type="Proteomes" id="UP000324222">
    <property type="component" value="Unassembled WGS sequence"/>
</dbReference>
<dbReference type="EMBL" id="VSRR010003293">
    <property type="protein sequence ID" value="MPC35511.1"/>
    <property type="molecule type" value="Genomic_DNA"/>
</dbReference>
<gene>
    <name evidence="1" type="ORF">E2C01_028935</name>
</gene>
<name>A0A5B7EM04_PORTR</name>
<dbReference type="AlphaFoldDB" id="A0A5B7EM04"/>
<accession>A0A5B7EM04</accession>
<comment type="caution">
    <text evidence="1">The sequence shown here is derived from an EMBL/GenBank/DDBJ whole genome shotgun (WGS) entry which is preliminary data.</text>
</comment>
<evidence type="ECO:0000313" key="2">
    <source>
        <dbReference type="Proteomes" id="UP000324222"/>
    </source>
</evidence>